<evidence type="ECO:0000313" key="2">
    <source>
        <dbReference type="EMBL" id="KUK45688.1"/>
    </source>
</evidence>
<dbReference type="Proteomes" id="UP000064249">
    <property type="component" value="Unassembled WGS sequence"/>
</dbReference>
<protein>
    <recommendedName>
        <fullName evidence="1">Putative zinc-finger domain-containing protein</fullName>
    </recommendedName>
</protein>
<name>A0A117LGD8_9CHLR</name>
<proteinExistence type="predicted"/>
<accession>A0A117LGD8</accession>
<gene>
    <name evidence="2" type="ORF">XD73_1437</name>
</gene>
<evidence type="ECO:0000313" key="3">
    <source>
        <dbReference type="Proteomes" id="UP000064249"/>
    </source>
</evidence>
<dbReference type="EMBL" id="LGFU01000187">
    <property type="protein sequence ID" value="KUK45688.1"/>
    <property type="molecule type" value="Genomic_DNA"/>
</dbReference>
<comment type="caution">
    <text evidence="2">The sequence shown here is derived from an EMBL/GenBank/DDBJ whole genome shotgun (WGS) entry which is preliminary data.</text>
</comment>
<organism evidence="2 3">
    <name type="scientific">Anaerolinea thermophila</name>
    <dbReference type="NCBI Taxonomy" id="167964"/>
    <lineage>
        <taxon>Bacteria</taxon>
        <taxon>Bacillati</taxon>
        <taxon>Chloroflexota</taxon>
        <taxon>Anaerolineae</taxon>
        <taxon>Anaerolineales</taxon>
        <taxon>Anaerolineaceae</taxon>
        <taxon>Anaerolinea</taxon>
    </lineage>
</organism>
<sequence>MSERKCCYEILTMISDYLDGDLPESECAKLEDYLENCENCRIMVNTMEKTSKKKSRF</sequence>
<dbReference type="InterPro" id="IPR041916">
    <property type="entry name" value="Anti_sigma_zinc_sf"/>
</dbReference>
<feature type="domain" description="Putative zinc-finger" evidence="1">
    <location>
        <begin position="7"/>
        <end position="41"/>
    </location>
</feature>
<dbReference type="Pfam" id="PF13490">
    <property type="entry name" value="zf-HC2"/>
    <property type="match status" value="1"/>
</dbReference>
<dbReference type="Gene3D" id="1.10.10.1320">
    <property type="entry name" value="Anti-sigma factor, zinc-finger domain"/>
    <property type="match status" value="1"/>
</dbReference>
<dbReference type="InterPro" id="IPR027383">
    <property type="entry name" value="Znf_put"/>
</dbReference>
<evidence type="ECO:0000259" key="1">
    <source>
        <dbReference type="Pfam" id="PF13490"/>
    </source>
</evidence>
<reference evidence="2 3" key="1">
    <citation type="journal article" date="2015" name="MBio">
        <title>Genome-Resolved Metagenomic Analysis Reveals Roles for Candidate Phyla and Other Microbial Community Members in Biogeochemical Transformations in Oil Reservoirs.</title>
        <authorList>
            <person name="Hu P."/>
            <person name="Tom L."/>
            <person name="Singh A."/>
            <person name="Thomas B.C."/>
            <person name="Baker B.J."/>
            <person name="Piceno Y.M."/>
            <person name="Andersen G.L."/>
            <person name="Banfield J.F."/>
        </authorList>
    </citation>
    <scope>NUCLEOTIDE SEQUENCE [LARGE SCALE GENOMIC DNA]</scope>
    <source>
        <strain evidence="2">46_16</strain>
    </source>
</reference>
<dbReference type="AlphaFoldDB" id="A0A117LGD8"/>